<accession>A0A0F9F7W2</accession>
<organism evidence="1">
    <name type="scientific">marine sediment metagenome</name>
    <dbReference type="NCBI Taxonomy" id="412755"/>
    <lineage>
        <taxon>unclassified sequences</taxon>
        <taxon>metagenomes</taxon>
        <taxon>ecological metagenomes</taxon>
    </lineage>
</organism>
<sequence>MKIKFEIAQILFFGNFKTPKKYPRDIVRIENSIIVSPTYGNQERILDPRICISRKI</sequence>
<dbReference type="AlphaFoldDB" id="A0A0F9F7W2"/>
<evidence type="ECO:0000313" key="1">
    <source>
        <dbReference type="EMBL" id="KKL82479.1"/>
    </source>
</evidence>
<comment type="caution">
    <text evidence="1">The sequence shown here is derived from an EMBL/GenBank/DDBJ whole genome shotgun (WGS) entry which is preliminary data.</text>
</comment>
<dbReference type="EMBL" id="LAZR01022265">
    <property type="protein sequence ID" value="KKL82479.1"/>
    <property type="molecule type" value="Genomic_DNA"/>
</dbReference>
<proteinExistence type="predicted"/>
<protein>
    <submittedName>
        <fullName evidence="1">Uncharacterized protein</fullName>
    </submittedName>
</protein>
<gene>
    <name evidence="1" type="ORF">LCGC14_1984290</name>
</gene>
<reference evidence="1" key="1">
    <citation type="journal article" date="2015" name="Nature">
        <title>Complex archaea that bridge the gap between prokaryotes and eukaryotes.</title>
        <authorList>
            <person name="Spang A."/>
            <person name="Saw J.H."/>
            <person name="Jorgensen S.L."/>
            <person name="Zaremba-Niedzwiedzka K."/>
            <person name="Martijn J."/>
            <person name="Lind A.E."/>
            <person name="van Eijk R."/>
            <person name="Schleper C."/>
            <person name="Guy L."/>
            <person name="Ettema T.J."/>
        </authorList>
    </citation>
    <scope>NUCLEOTIDE SEQUENCE</scope>
</reference>
<name>A0A0F9F7W2_9ZZZZ</name>